<name>A0A1G2I4D6_9BACT</name>
<dbReference type="Proteomes" id="UP000179214">
    <property type="component" value="Unassembled WGS sequence"/>
</dbReference>
<evidence type="ECO:0000313" key="3">
    <source>
        <dbReference type="Proteomes" id="UP000179214"/>
    </source>
</evidence>
<dbReference type="EMBL" id="MHOV01000033">
    <property type="protein sequence ID" value="OGZ69539.1"/>
    <property type="molecule type" value="Genomic_DNA"/>
</dbReference>
<dbReference type="AlphaFoldDB" id="A0A1G2I4D6"/>
<protein>
    <submittedName>
        <fullName evidence="2">Uncharacterized protein</fullName>
    </submittedName>
</protein>
<proteinExistence type="predicted"/>
<keyword evidence="1" id="KW-1133">Transmembrane helix</keyword>
<evidence type="ECO:0000256" key="1">
    <source>
        <dbReference type="SAM" id="Phobius"/>
    </source>
</evidence>
<keyword evidence="1" id="KW-0812">Transmembrane</keyword>
<evidence type="ECO:0000313" key="2">
    <source>
        <dbReference type="EMBL" id="OGZ69539.1"/>
    </source>
</evidence>
<sequence>MAIVLISPQKRQKTFIWIASSLAVLVLLAIAFFIFAPMLSNNLNNIPDTGNYITPDIKLNFSIVDSAQVKNLEPFNKIEMEFSYVAQDKSGKQVVGRISAADQDGARKSLEAMGFTIVSLQESNLGRINPFVPY</sequence>
<organism evidence="2 3">
    <name type="scientific">Candidatus Staskawiczbacteria bacterium RIFCSPHIGHO2_12_FULL_38_11</name>
    <dbReference type="NCBI Taxonomy" id="1802209"/>
    <lineage>
        <taxon>Bacteria</taxon>
        <taxon>Candidatus Staskawicziibacteriota</taxon>
    </lineage>
</organism>
<feature type="transmembrane region" description="Helical" evidence="1">
    <location>
        <begin position="15"/>
        <end position="39"/>
    </location>
</feature>
<reference evidence="2 3" key="1">
    <citation type="journal article" date="2016" name="Nat. Commun.">
        <title>Thousands of microbial genomes shed light on interconnected biogeochemical processes in an aquifer system.</title>
        <authorList>
            <person name="Anantharaman K."/>
            <person name="Brown C.T."/>
            <person name="Hug L.A."/>
            <person name="Sharon I."/>
            <person name="Castelle C.J."/>
            <person name="Probst A.J."/>
            <person name="Thomas B.C."/>
            <person name="Singh A."/>
            <person name="Wilkins M.J."/>
            <person name="Karaoz U."/>
            <person name="Brodie E.L."/>
            <person name="Williams K.H."/>
            <person name="Hubbard S.S."/>
            <person name="Banfield J.F."/>
        </authorList>
    </citation>
    <scope>NUCLEOTIDE SEQUENCE [LARGE SCALE GENOMIC DNA]</scope>
</reference>
<keyword evidence="1" id="KW-0472">Membrane</keyword>
<accession>A0A1G2I4D6</accession>
<gene>
    <name evidence="2" type="ORF">A3F47_00935</name>
</gene>
<comment type="caution">
    <text evidence="2">The sequence shown here is derived from an EMBL/GenBank/DDBJ whole genome shotgun (WGS) entry which is preliminary data.</text>
</comment>